<feature type="transmembrane region" description="Helical" evidence="6">
    <location>
        <begin position="137"/>
        <end position="154"/>
    </location>
</feature>
<dbReference type="RefSeq" id="WP_229736945.1">
    <property type="nucleotide sequence ID" value="NZ_BMGD01000003.1"/>
</dbReference>
<comment type="subcellular location">
    <subcellularLocation>
        <location evidence="1">Membrane</location>
        <topology evidence="1">Multi-pass membrane protein</topology>
    </subcellularLocation>
</comment>
<feature type="transmembrane region" description="Helical" evidence="6">
    <location>
        <begin position="226"/>
        <end position="247"/>
    </location>
</feature>
<sequence length="306" mass="31492">MADNPVSAAKTAPPQPDNVAAGMAYALAGFALLSVGDGLIKSTAGLWPGMAVAALRFLMGAVGLGIVLLVIEGPKGFRFPSPKVQLARGFFLAAATLTFFSSIFLMPLATAVSIQFMAPLLTAVISAILYRETISPGRWIATLVAFVGVIIVLRPSFADLGWAALLPLAAAFGMSGLMITNARAAGTGSVLLMQFLVAAIAAPLLILAATIGHFSGYPPLQVGWPAAHVFVVCATVAVSASFAHMLIYTATVRGSAAAVAPMVYVQILVAIGIGVIFYGDYPDLVALAGTGVIIASGIYLLRDGRR</sequence>
<feature type="transmembrane region" description="Helical" evidence="6">
    <location>
        <begin position="20"/>
        <end position="40"/>
    </location>
</feature>
<protein>
    <submittedName>
        <fullName evidence="8">Membrane protein</fullName>
    </submittedName>
</protein>
<evidence type="ECO:0000313" key="9">
    <source>
        <dbReference type="Proteomes" id="UP000614261"/>
    </source>
</evidence>
<comment type="caution">
    <text evidence="8">The sequence shown here is derived from an EMBL/GenBank/DDBJ whole genome shotgun (WGS) entry which is preliminary data.</text>
</comment>
<dbReference type="InterPro" id="IPR037185">
    <property type="entry name" value="EmrE-like"/>
</dbReference>
<feature type="transmembrane region" description="Helical" evidence="6">
    <location>
        <begin position="46"/>
        <end position="71"/>
    </location>
</feature>
<feature type="transmembrane region" description="Helical" evidence="6">
    <location>
        <begin position="284"/>
        <end position="301"/>
    </location>
</feature>
<evidence type="ECO:0000256" key="2">
    <source>
        <dbReference type="ARBA" id="ARBA00009853"/>
    </source>
</evidence>
<evidence type="ECO:0000256" key="6">
    <source>
        <dbReference type="SAM" id="Phobius"/>
    </source>
</evidence>
<dbReference type="SUPFAM" id="SSF103481">
    <property type="entry name" value="Multidrug resistance efflux transporter EmrE"/>
    <property type="match status" value="2"/>
</dbReference>
<keyword evidence="4 6" id="KW-1133">Transmembrane helix</keyword>
<keyword evidence="3 6" id="KW-0812">Transmembrane</keyword>
<comment type="similarity">
    <text evidence="2">Belongs to the drug/metabolite transporter (DMT) superfamily. 10 TMS drug/metabolite exporter (DME) (TC 2.A.7.3) family.</text>
</comment>
<dbReference type="InterPro" id="IPR000620">
    <property type="entry name" value="EamA_dom"/>
</dbReference>
<evidence type="ECO:0000313" key="8">
    <source>
        <dbReference type="EMBL" id="GGB64710.1"/>
    </source>
</evidence>
<organism evidence="8 9">
    <name type="scientific">Blastomonas aquatica</name>
    <dbReference type="NCBI Taxonomy" id="1510276"/>
    <lineage>
        <taxon>Bacteria</taxon>
        <taxon>Pseudomonadati</taxon>
        <taxon>Pseudomonadota</taxon>
        <taxon>Alphaproteobacteria</taxon>
        <taxon>Sphingomonadales</taxon>
        <taxon>Sphingomonadaceae</taxon>
        <taxon>Blastomonas</taxon>
    </lineage>
</organism>
<reference evidence="9" key="1">
    <citation type="journal article" date="2019" name="Int. J. Syst. Evol. Microbiol.">
        <title>The Global Catalogue of Microorganisms (GCM) 10K type strain sequencing project: providing services to taxonomists for standard genome sequencing and annotation.</title>
        <authorList>
            <consortium name="The Broad Institute Genomics Platform"/>
            <consortium name="The Broad Institute Genome Sequencing Center for Infectious Disease"/>
            <person name="Wu L."/>
            <person name="Ma J."/>
        </authorList>
    </citation>
    <scope>NUCLEOTIDE SEQUENCE [LARGE SCALE GENOMIC DNA]</scope>
    <source>
        <strain evidence="9">CGMCC 1.12851</strain>
    </source>
</reference>
<dbReference type="EMBL" id="BMGD01000003">
    <property type="protein sequence ID" value="GGB64710.1"/>
    <property type="molecule type" value="Genomic_DNA"/>
</dbReference>
<feature type="transmembrane region" description="Helical" evidence="6">
    <location>
        <begin position="86"/>
        <end position="106"/>
    </location>
</feature>
<dbReference type="PANTHER" id="PTHR22911">
    <property type="entry name" value="ACYL-MALONYL CONDENSING ENZYME-RELATED"/>
    <property type="match status" value="1"/>
</dbReference>
<keyword evidence="9" id="KW-1185">Reference proteome</keyword>
<evidence type="ECO:0000259" key="7">
    <source>
        <dbReference type="Pfam" id="PF00892"/>
    </source>
</evidence>
<keyword evidence="5 6" id="KW-0472">Membrane</keyword>
<evidence type="ECO:0000256" key="5">
    <source>
        <dbReference type="ARBA" id="ARBA00023136"/>
    </source>
</evidence>
<feature type="transmembrane region" description="Helical" evidence="6">
    <location>
        <begin position="191"/>
        <end position="214"/>
    </location>
</feature>
<proteinExistence type="inferred from homology"/>
<feature type="transmembrane region" description="Helical" evidence="6">
    <location>
        <begin position="259"/>
        <end position="278"/>
    </location>
</feature>
<evidence type="ECO:0000256" key="4">
    <source>
        <dbReference type="ARBA" id="ARBA00022989"/>
    </source>
</evidence>
<feature type="transmembrane region" description="Helical" evidence="6">
    <location>
        <begin position="160"/>
        <end position="179"/>
    </location>
</feature>
<accession>A0ABQ1JFF9</accession>
<evidence type="ECO:0000256" key="3">
    <source>
        <dbReference type="ARBA" id="ARBA00022692"/>
    </source>
</evidence>
<feature type="transmembrane region" description="Helical" evidence="6">
    <location>
        <begin position="112"/>
        <end position="130"/>
    </location>
</feature>
<dbReference type="PANTHER" id="PTHR22911:SF6">
    <property type="entry name" value="SOLUTE CARRIER FAMILY 35 MEMBER G1"/>
    <property type="match status" value="1"/>
</dbReference>
<dbReference type="Proteomes" id="UP000614261">
    <property type="component" value="Unassembled WGS sequence"/>
</dbReference>
<name>A0ABQ1JFF9_9SPHN</name>
<evidence type="ECO:0000256" key="1">
    <source>
        <dbReference type="ARBA" id="ARBA00004141"/>
    </source>
</evidence>
<feature type="domain" description="EamA" evidence="7">
    <location>
        <begin position="22"/>
        <end position="153"/>
    </location>
</feature>
<gene>
    <name evidence="8" type="ORF">GCM10010833_19840</name>
</gene>
<dbReference type="Pfam" id="PF00892">
    <property type="entry name" value="EamA"/>
    <property type="match status" value="1"/>
</dbReference>